<evidence type="ECO:0000313" key="2">
    <source>
        <dbReference type="Proteomes" id="UP000006898"/>
    </source>
</evidence>
<dbReference type="AlphaFoldDB" id="D5MKW1"/>
<dbReference type="EMBL" id="FP565575">
    <property type="protein sequence ID" value="CBE69801.1"/>
    <property type="molecule type" value="Genomic_DNA"/>
</dbReference>
<dbReference type="Proteomes" id="UP000006898">
    <property type="component" value="Chromosome"/>
</dbReference>
<sequence>MSALQWGHGSEAVETEDVAPPHRLVFILQWGHGSEAVETFGWVEDFEGFLSLQWGHGSEAVETHGLGVTRSRPLFPSMGPRL</sequence>
<accession>D5MKW1</accession>
<dbReference type="HOGENOM" id="CLU_2552012_0_0_0"/>
<name>D5MKW1_METO1</name>
<organism evidence="1 2">
    <name type="scientific">Methylomirabilis oxygeniifera</name>
    <dbReference type="NCBI Taxonomy" id="671143"/>
    <lineage>
        <taxon>Bacteria</taxon>
        <taxon>Candidatus Methylomirabilota</taxon>
        <taxon>Candidatus Methylomirabilia</taxon>
        <taxon>Candidatus Methylomirabilales</taxon>
        <taxon>Candidatus Methylomirabilaceae</taxon>
        <taxon>Candidatus Methylomirabilis</taxon>
    </lineage>
</organism>
<evidence type="ECO:0000313" key="1">
    <source>
        <dbReference type="EMBL" id="CBE69801.1"/>
    </source>
</evidence>
<dbReference type="STRING" id="671143.DAMO_2727"/>
<reference evidence="1 2" key="1">
    <citation type="journal article" date="2010" name="Nature">
        <title>Nitrite-driven anaerobic methane oxidation by oxygenic bacteria.</title>
        <authorList>
            <person name="Ettwig K.F."/>
            <person name="Butler M.K."/>
            <person name="Le Paslier D."/>
            <person name="Pelletier E."/>
            <person name="Mangenot S."/>
            <person name="Kuypers M.M.M."/>
            <person name="Schreiber F."/>
            <person name="Dutilh B.E."/>
            <person name="Zedelius J."/>
            <person name="de Beer D."/>
            <person name="Gloerich J."/>
            <person name="Wessels H.J.C.T."/>
            <person name="van Allen T."/>
            <person name="Luesken F."/>
            <person name="Wu M."/>
            <person name="van de Pas-Schoonen K.T."/>
            <person name="Op den Camp H.J.M."/>
            <person name="Janssen-Megens E.M."/>
            <person name="Francoijs K-J."/>
            <person name="Stunnenberg H."/>
            <person name="Weissenbach J."/>
            <person name="Jetten M.S.M."/>
            <person name="Strous M."/>
        </authorList>
    </citation>
    <scope>NUCLEOTIDE SEQUENCE [LARGE SCALE GENOMIC DNA]</scope>
</reference>
<gene>
    <name evidence="1" type="ORF">DAMO_2727</name>
</gene>
<protein>
    <submittedName>
        <fullName evidence="1">Uncharacterized protein</fullName>
    </submittedName>
</protein>
<proteinExistence type="predicted"/>
<dbReference type="KEGG" id="mox:DAMO_2727"/>